<name>A0A4U0GPG5_9SPHI</name>
<protein>
    <submittedName>
        <fullName evidence="2">Uncharacterized protein</fullName>
    </submittedName>
</protein>
<evidence type="ECO:0000313" key="2">
    <source>
        <dbReference type="EMBL" id="TJY60693.1"/>
    </source>
</evidence>
<keyword evidence="1" id="KW-0472">Membrane</keyword>
<keyword evidence="1" id="KW-1133">Transmembrane helix</keyword>
<organism evidence="2 3">
    <name type="scientific">Sphingobacterium alkalisoli</name>
    <dbReference type="NCBI Taxonomy" id="1874115"/>
    <lineage>
        <taxon>Bacteria</taxon>
        <taxon>Pseudomonadati</taxon>
        <taxon>Bacteroidota</taxon>
        <taxon>Sphingobacteriia</taxon>
        <taxon>Sphingobacteriales</taxon>
        <taxon>Sphingobacteriaceae</taxon>
        <taxon>Sphingobacterium</taxon>
    </lineage>
</organism>
<feature type="transmembrane region" description="Helical" evidence="1">
    <location>
        <begin position="12"/>
        <end position="33"/>
    </location>
</feature>
<gene>
    <name evidence="2" type="ORF">FAZ19_22395</name>
</gene>
<dbReference type="OrthoDB" id="9825880at2"/>
<dbReference type="EMBL" id="SUKA01000011">
    <property type="protein sequence ID" value="TJY60693.1"/>
    <property type="molecule type" value="Genomic_DNA"/>
</dbReference>
<proteinExistence type="predicted"/>
<reference evidence="2 3" key="1">
    <citation type="submission" date="2019-04" db="EMBL/GenBank/DDBJ databases">
        <title>Sphingobacterium olei sp. nov., isolated from oil-contaminated soil.</title>
        <authorList>
            <person name="Liu B."/>
        </authorList>
    </citation>
    <scope>NUCLEOTIDE SEQUENCE [LARGE SCALE GENOMIC DNA]</scope>
    <source>
        <strain evidence="2 3">Y3L14</strain>
    </source>
</reference>
<accession>A0A4U0GPG5</accession>
<evidence type="ECO:0000256" key="1">
    <source>
        <dbReference type="SAM" id="Phobius"/>
    </source>
</evidence>
<dbReference type="Proteomes" id="UP000309872">
    <property type="component" value="Unassembled WGS sequence"/>
</dbReference>
<comment type="caution">
    <text evidence="2">The sequence shown here is derived from an EMBL/GenBank/DDBJ whole genome shotgun (WGS) entry which is preliminary data.</text>
</comment>
<evidence type="ECO:0000313" key="3">
    <source>
        <dbReference type="Proteomes" id="UP000309872"/>
    </source>
</evidence>
<feature type="transmembrane region" description="Helical" evidence="1">
    <location>
        <begin position="53"/>
        <end position="70"/>
    </location>
</feature>
<keyword evidence="1" id="KW-0812">Transmembrane</keyword>
<sequence>MNEIAYARRNRFSLILFFVFSIIFVASGVPGIYKESVLYGSGYFQSWTFFKTLLTFVPFVLFTIYIFFLIRRRYVLVFNERGILDQRYIWGRLLVPWGHVFSAEVEKERKWHYLYIRIKGDSKEGYVENTDPIEKTIKISLKDINCDLREIENYIAAMTNK</sequence>
<keyword evidence="3" id="KW-1185">Reference proteome</keyword>
<dbReference type="AlphaFoldDB" id="A0A4U0GPG5"/>
<dbReference type="RefSeq" id="WP_136823012.1">
    <property type="nucleotide sequence ID" value="NZ_BMJX01000011.1"/>
</dbReference>